<dbReference type="InterPro" id="IPR036259">
    <property type="entry name" value="MFS_trans_sf"/>
</dbReference>
<dbReference type="InterPro" id="IPR020846">
    <property type="entry name" value="MFS_dom"/>
</dbReference>
<dbReference type="EMBL" id="VOSK01000001">
    <property type="protein sequence ID" value="MPR23682.1"/>
    <property type="molecule type" value="Genomic_DNA"/>
</dbReference>
<evidence type="ECO:0000256" key="4">
    <source>
        <dbReference type="ARBA" id="ARBA00022475"/>
    </source>
</evidence>
<keyword evidence="4" id="KW-1003">Cell membrane</keyword>
<reference evidence="12 13" key="1">
    <citation type="journal article" date="2019" name="Syst. Appl. Microbiol.">
        <title>Microvirga tunisiensis sp. nov., a root nodule symbiotic bacterium isolated from Lupinus micranthus and L. luteus grown in Northern Tunisia.</title>
        <authorList>
            <person name="Msaddak A."/>
            <person name="Rejili M."/>
            <person name="Duran D."/>
            <person name="Mars M."/>
            <person name="Palacios J.M."/>
            <person name="Ruiz-Argueso T."/>
            <person name="Rey L."/>
            <person name="Imperial J."/>
        </authorList>
    </citation>
    <scope>NUCLEOTIDE SEQUENCE [LARGE SCALE GENOMIC DNA]</scope>
    <source>
        <strain evidence="12 13">Lmie10</strain>
    </source>
</reference>
<keyword evidence="6" id="KW-0769">Symport</keyword>
<feature type="transmembrane region" description="Helical" evidence="10">
    <location>
        <begin position="180"/>
        <end position="199"/>
    </location>
</feature>
<comment type="similarity">
    <text evidence="2">Belongs to the major facilitator superfamily. Metabolite:H+ Symporter (MHS) family (TC 2.A.1.6) family.</text>
</comment>
<dbReference type="AlphaFoldDB" id="A0A5N7M9W3"/>
<evidence type="ECO:0000256" key="7">
    <source>
        <dbReference type="ARBA" id="ARBA00022989"/>
    </source>
</evidence>
<dbReference type="GO" id="GO:0015293">
    <property type="term" value="F:symporter activity"/>
    <property type="evidence" value="ECO:0007669"/>
    <property type="project" value="UniProtKB-KW"/>
</dbReference>
<dbReference type="Pfam" id="PF07690">
    <property type="entry name" value="MFS_1"/>
    <property type="match status" value="1"/>
</dbReference>
<organism evidence="12 13">
    <name type="scientific">Microvirga tunisiensis</name>
    <dbReference type="NCBI Taxonomy" id="2108360"/>
    <lineage>
        <taxon>Bacteria</taxon>
        <taxon>Pseudomonadati</taxon>
        <taxon>Pseudomonadota</taxon>
        <taxon>Alphaproteobacteria</taxon>
        <taxon>Hyphomicrobiales</taxon>
        <taxon>Methylobacteriaceae</taxon>
        <taxon>Microvirga</taxon>
    </lineage>
</organism>
<dbReference type="PANTHER" id="PTHR43528:SF1">
    <property type="entry name" value="ALPHA-KETOGLUTARATE PERMEASE"/>
    <property type="match status" value="1"/>
</dbReference>
<feature type="transmembrane region" description="Helical" evidence="10">
    <location>
        <begin position="20"/>
        <end position="38"/>
    </location>
</feature>
<comment type="subcellular location">
    <subcellularLocation>
        <location evidence="1">Cell membrane</location>
        <topology evidence="1">Multi-pass membrane protein</topology>
    </subcellularLocation>
</comment>
<feature type="transmembrane region" description="Helical" evidence="10">
    <location>
        <begin position="364"/>
        <end position="387"/>
    </location>
</feature>
<evidence type="ECO:0000256" key="6">
    <source>
        <dbReference type="ARBA" id="ARBA00022847"/>
    </source>
</evidence>
<feature type="transmembrane region" description="Helical" evidence="10">
    <location>
        <begin position="44"/>
        <end position="68"/>
    </location>
</feature>
<dbReference type="OrthoDB" id="9783227at2"/>
<evidence type="ECO:0000256" key="9">
    <source>
        <dbReference type="SAM" id="MobiDB-lite"/>
    </source>
</evidence>
<dbReference type="SUPFAM" id="SSF103473">
    <property type="entry name" value="MFS general substrate transporter"/>
    <property type="match status" value="1"/>
</dbReference>
<dbReference type="InterPro" id="IPR051084">
    <property type="entry name" value="H+-coupled_symporters"/>
</dbReference>
<evidence type="ECO:0000256" key="5">
    <source>
        <dbReference type="ARBA" id="ARBA00022692"/>
    </source>
</evidence>
<keyword evidence="3" id="KW-0813">Transport</keyword>
<feature type="transmembrane region" description="Helical" evidence="10">
    <location>
        <begin position="393"/>
        <end position="411"/>
    </location>
</feature>
<feature type="transmembrane region" description="Helical" evidence="10">
    <location>
        <begin position="80"/>
        <end position="98"/>
    </location>
</feature>
<evidence type="ECO:0000313" key="12">
    <source>
        <dbReference type="EMBL" id="MPR23682.1"/>
    </source>
</evidence>
<feature type="transmembrane region" description="Helical" evidence="10">
    <location>
        <begin position="331"/>
        <end position="352"/>
    </location>
</feature>
<evidence type="ECO:0000259" key="11">
    <source>
        <dbReference type="PROSITE" id="PS50850"/>
    </source>
</evidence>
<keyword evidence="7 10" id="KW-1133">Transmembrane helix</keyword>
<dbReference type="RefSeq" id="WP_152708596.1">
    <property type="nucleotide sequence ID" value="NZ_VOSJ01000001.1"/>
</dbReference>
<proteinExistence type="inferred from homology"/>
<feature type="region of interest" description="Disordered" evidence="9">
    <location>
        <begin position="419"/>
        <end position="441"/>
    </location>
</feature>
<evidence type="ECO:0000256" key="3">
    <source>
        <dbReference type="ARBA" id="ARBA00022448"/>
    </source>
</evidence>
<dbReference type="PROSITE" id="PS00216">
    <property type="entry name" value="SUGAR_TRANSPORT_1"/>
    <property type="match status" value="1"/>
</dbReference>
<dbReference type="GO" id="GO:0005886">
    <property type="term" value="C:plasma membrane"/>
    <property type="evidence" value="ECO:0007669"/>
    <property type="project" value="UniProtKB-SubCell"/>
</dbReference>
<feature type="transmembrane region" description="Helical" evidence="10">
    <location>
        <begin position="270"/>
        <end position="290"/>
    </location>
</feature>
<evidence type="ECO:0000256" key="8">
    <source>
        <dbReference type="ARBA" id="ARBA00023136"/>
    </source>
</evidence>
<comment type="caution">
    <text evidence="12">The sequence shown here is derived from an EMBL/GenBank/DDBJ whole genome shotgun (WGS) entry which is preliminary data.</text>
</comment>
<feature type="transmembrane region" description="Helical" evidence="10">
    <location>
        <begin position="236"/>
        <end position="258"/>
    </location>
</feature>
<dbReference type="PROSITE" id="PS50850">
    <property type="entry name" value="MFS"/>
    <property type="match status" value="1"/>
</dbReference>
<keyword evidence="13" id="KW-1185">Reference proteome</keyword>
<evidence type="ECO:0000256" key="1">
    <source>
        <dbReference type="ARBA" id="ARBA00004651"/>
    </source>
</evidence>
<evidence type="ECO:0000256" key="10">
    <source>
        <dbReference type="SAM" id="Phobius"/>
    </source>
</evidence>
<protein>
    <submittedName>
        <fullName evidence="12">MFS transporter</fullName>
    </submittedName>
</protein>
<feature type="transmembrane region" description="Helical" evidence="10">
    <location>
        <begin position="146"/>
        <end position="168"/>
    </location>
</feature>
<dbReference type="InterPro" id="IPR011701">
    <property type="entry name" value="MFS"/>
</dbReference>
<sequence>MSHDSGRKLSAASIGNFGEIYDFAVFAFSIPIIAHLFFPGSDPTAAILSTFAVYAVAFFARPVGGLVFGYMLDRVGRVKVLALTIWLMAGATALIGVLPTYETIGIGAPALLVLCRLAQGFAMGGETTGSTSYILESAPDQGRGRWVGIIWFFANIPNAFVAVMLLLIQLVAGKEAYTDWVWRVPFLAGGLIGIIGFWLRRNLEDPEEFKLAISKAKNENPLAAATSAGWKSMLHVLMILPVQTVGSYLLVGFMYTFLVRQMHMEPSAALLTNAAAIAVMALFYPIGGALSDKLGRKRVMTIGALWIGLAAYPVLQLVATGVLSYALLGQALLAIGIGMYSGSAFTAAAEFFPTAYRATGHAIAYQGSVALLGGTTPFVSAWLVEIFGTPMAPGYYVITAAIVCLITVQFVPETKDVRLRTGDSQGGRPQAASSQVELRTT</sequence>
<feature type="compositionally biased region" description="Polar residues" evidence="9">
    <location>
        <begin position="431"/>
        <end position="441"/>
    </location>
</feature>
<keyword evidence="8 10" id="KW-0472">Membrane</keyword>
<evidence type="ECO:0000256" key="2">
    <source>
        <dbReference type="ARBA" id="ARBA00008240"/>
    </source>
</evidence>
<dbReference type="Gene3D" id="1.20.1250.20">
    <property type="entry name" value="MFS general substrate transporter like domains"/>
    <property type="match status" value="1"/>
</dbReference>
<accession>A0A5N7M9W3</accession>
<gene>
    <name evidence="12" type="ORF">FS320_00190</name>
</gene>
<feature type="transmembrane region" description="Helical" evidence="10">
    <location>
        <begin position="302"/>
        <end position="325"/>
    </location>
</feature>
<dbReference type="InterPro" id="IPR005829">
    <property type="entry name" value="Sugar_transporter_CS"/>
</dbReference>
<keyword evidence="5 10" id="KW-0812">Transmembrane</keyword>
<feature type="domain" description="Major facilitator superfamily (MFS) profile" evidence="11">
    <location>
        <begin position="8"/>
        <end position="415"/>
    </location>
</feature>
<dbReference type="Proteomes" id="UP000403266">
    <property type="component" value="Unassembled WGS sequence"/>
</dbReference>
<dbReference type="PANTHER" id="PTHR43528">
    <property type="entry name" value="ALPHA-KETOGLUTARATE PERMEASE"/>
    <property type="match status" value="1"/>
</dbReference>
<evidence type="ECO:0000313" key="13">
    <source>
        <dbReference type="Proteomes" id="UP000403266"/>
    </source>
</evidence>
<name>A0A5N7M9W3_9HYPH</name>